<sequence>MCMFLITSTRFWTKINISTIFLALPNGSFALPPNKLCSYFRTTISSHRYSFLKCLFDRKAIPNWMPFISSVKILPDKPDLSRWSLKYKAFGPNIEFSWLARKMQEKIPNLILCFFLHKFSLVTIAICYSCYITFLQPIPNQKIHWRCMEKIYACALAVNSRNVK</sequence>
<name>A0A445FKC0_GLYSO</name>
<comment type="caution">
    <text evidence="2">The sequence shown here is derived from an EMBL/GenBank/DDBJ whole genome shotgun (WGS) entry which is preliminary data.</text>
</comment>
<reference evidence="2 3" key="1">
    <citation type="submission" date="2018-09" db="EMBL/GenBank/DDBJ databases">
        <title>A high-quality reference genome of wild soybean provides a powerful tool to mine soybean genomes.</title>
        <authorList>
            <person name="Xie M."/>
            <person name="Chung C.Y.L."/>
            <person name="Li M.-W."/>
            <person name="Wong F.-L."/>
            <person name="Chan T.-F."/>
            <person name="Lam H.-M."/>
        </authorList>
    </citation>
    <scope>NUCLEOTIDE SEQUENCE [LARGE SCALE GENOMIC DNA]</scope>
    <source>
        <strain evidence="3">cv. W05</strain>
        <tissue evidence="2">Hypocotyl of etiolated seedlings</tissue>
    </source>
</reference>
<proteinExistence type="predicted"/>
<dbReference type="AlphaFoldDB" id="A0A445FKC0"/>
<accession>A0A445FKC0</accession>
<dbReference type="InterPro" id="IPR047137">
    <property type="entry name" value="ORF3"/>
</dbReference>
<keyword evidence="1" id="KW-0732">Signal</keyword>
<dbReference type="PANTHER" id="PTHR33824:SF7">
    <property type="entry name" value="POLYKETIDE CYCLASE_DEHYDRASE AND LIPID TRANSPORT SUPERFAMILY PROTEIN"/>
    <property type="match status" value="1"/>
</dbReference>
<protein>
    <submittedName>
        <fullName evidence="2">Uncharacterized protein</fullName>
    </submittedName>
</protein>
<keyword evidence="3" id="KW-1185">Reference proteome</keyword>
<dbReference type="EMBL" id="QZWG01000019">
    <property type="protein sequence ID" value="RZB49243.1"/>
    <property type="molecule type" value="Genomic_DNA"/>
</dbReference>
<dbReference type="PANTHER" id="PTHR33824">
    <property type="entry name" value="POLYKETIDE CYCLASE/DEHYDRASE AND LIPID TRANSPORT SUPERFAMILY PROTEIN"/>
    <property type="match status" value="1"/>
</dbReference>
<evidence type="ECO:0000313" key="3">
    <source>
        <dbReference type="Proteomes" id="UP000289340"/>
    </source>
</evidence>
<feature type="signal peptide" evidence="1">
    <location>
        <begin position="1"/>
        <end position="30"/>
    </location>
</feature>
<gene>
    <name evidence="2" type="ORF">D0Y65_052284</name>
</gene>
<evidence type="ECO:0000313" key="2">
    <source>
        <dbReference type="EMBL" id="RZB49243.1"/>
    </source>
</evidence>
<feature type="chain" id="PRO_5018993542" evidence="1">
    <location>
        <begin position="31"/>
        <end position="164"/>
    </location>
</feature>
<organism evidence="2 3">
    <name type="scientific">Glycine soja</name>
    <name type="common">Wild soybean</name>
    <dbReference type="NCBI Taxonomy" id="3848"/>
    <lineage>
        <taxon>Eukaryota</taxon>
        <taxon>Viridiplantae</taxon>
        <taxon>Streptophyta</taxon>
        <taxon>Embryophyta</taxon>
        <taxon>Tracheophyta</taxon>
        <taxon>Spermatophyta</taxon>
        <taxon>Magnoliopsida</taxon>
        <taxon>eudicotyledons</taxon>
        <taxon>Gunneridae</taxon>
        <taxon>Pentapetalae</taxon>
        <taxon>rosids</taxon>
        <taxon>fabids</taxon>
        <taxon>Fabales</taxon>
        <taxon>Fabaceae</taxon>
        <taxon>Papilionoideae</taxon>
        <taxon>50 kb inversion clade</taxon>
        <taxon>NPAAA clade</taxon>
        <taxon>indigoferoid/millettioid clade</taxon>
        <taxon>Phaseoleae</taxon>
        <taxon>Glycine</taxon>
        <taxon>Glycine subgen. Soja</taxon>
    </lineage>
</organism>
<evidence type="ECO:0000256" key="1">
    <source>
        <dbReference type="SAM" id="SignalP"/>
    </source>
</evidence>
<dbReference type="Proteomes" id="UP000289340">
    <property type="component" value="Chromosome 19"/>
</dbReference>